<proteinExistence type="predicted"/>
<evidence type="ECO:0000313" key="4">
    <source>
        <dbReference type="Proteomes" id="UP000051048"/>
    </source>
</evidence>
<feature type="compositionally biased region" description="Acidic residues" evidence="2">
    <location>
        <begin position="200"/>
        <end position="216"/>
    </location>
</feature>
<feature type="compositionally biased region" description="Low complexity" evidence="2">
    <location>
        <begin position="826"/>
        <end position="837"/>
    </location>
</feature>
<evidence type="ECO:0000256" key="1">
    <source>
        <dbReference type="SAM" id="Coils"/>
    </source>
</evidence>
<feature type="coiled-coil region" evidence="1">
    <location>
        <begin position="481"/>
        <end position="508"/>
    </location>
</feature>
<gene>
    <name evidence="3" type="ORF">FC36_GL000265</name>
</gene>
<feature type="region of interest" description="Disordered" evidence="2">
    <location>
        <begin position="817"/>
        <end position="894"/>
    </location>
</feature>
<reference evidence="3 4" key="1">
    <citation type="journal article" date="2015" name="Genome Announc.">
        <title>Expanding the biotechnology potential of lactobacilli through comparative genomics of 213 strains and associated genera.</title>
        <authorList>
            <person name="Sun Z."/>
            <person name="Harris H.M."/>
            <person name="McCann A."/>
            <person name="Guo C."/>
            <person name="Argimon S."/>
            <person name="Zhang W."/>
            <person name="Yang X."/>
            <person name="Jeffery I.B."/>
            <person name="Cooney J.C."/>
            <person name="Kagawa T.F."/>
            <person name="Liu W."/>
            <person name="Song Y."/>
            <person name="Salvetti E."/>
            <person name="Wrobel A."/>
            <person name="Rasinkangas P."/>
            <person name="Parkhill J."/>
            <person name="Rea M.C."/>
            <person name="O'Sullivan O."/>
            <person name="Ritari J."/>
            <person name="Douillard F.P."/>
            <person name="Paul Ross R."/>
            <person name="Yang R."/>
            <person name="Briner A.E."/>
            <person name="Felis G.E."/>
            <person name="de Vos W.M."/>
            <person name="Barrangou R."/>
            <person name="Klaenhammer T.R."/>
            <person name="Caufield P.W."/>
            <person name="Cui Y."/>
            <person name="Zhang H."/>
            <person name="O'Toole P.W."/>
        </authorList>
    </citation>
    <scope>NUCLEOTIDE SEQUENCE [LARGE SCALE GENOMIC DNA]</scope>
    <source>
        <strain evidence="3 4">DSM 15833</strain>
    </source>
</reference>
<feature type="coiled-coil region" evidence="1">
    <location>
        <begin position="637"/>
        <end position="740"/>
    </location>
</feature>
<feature type="compositionally biased region" description="Low complexity" evidence="2">
    <location>
        <begin position="874"/>
        <end position="894"/>
    </location>
</feature>
<evidence type="ECO:0000313" key="3">
    <source>
        <dbReference type="EMBL" id="KRL84342.1"/>
    </source>
</evidence>
<feature type="region of interest" description="Disordered" evidence="2">
    <location>
        <begin position="191"/>
        <end position="218"/>
    </location>
</feature>
<comment type="caution">
    <text evidence="3">The sequence shown here is derived from an EMBL/GenBank/DDBJ whole genome shotgun (WGS) entry which is preliminary data.</text>
</comment>
<dbReference type="AlphaFoldDB" id="A0A0R1TSK0"/>
<feature type="compositionally biased region" description="Polar residues" evidence="2">
    <location>
        <begin position="855"/>
        <end position="873"/>
    </location>
</feature>
<dbReference type="Proteomes" id="UP000051048">
    <property type="component" value="Unassembled WGS sequence"/>
</dbReference>
<feature type="compositionally biased region" description="Basic and acidic residues" evidence="2">
    <location>
        <begin position="838"/>
        <end position="854"/>
    </location>
</feature>
<keyword evidence="1" id="KW-0175">Coiled coil</keyword>
<sequence length="894" mass="101092">MKLKKISPSSLLDFLANSKEGMLNSFDVLLNNIEQHEGEKGFLVIALSEEDFKKSKLTRSDNPRDFGEFTNSISKDLIRSASLPTNIEQGYVVLVPSKSALENIGEFDELRQYKDGFFWAVLPENISDSAVDTAKAYILESRVTYDELSKLSESVSENAELKLTNIKYNDQHDMIDADISVTDGGITEVISKQEVSSSSEGEEEEEEVAEELDVPEAQEPTELVKATKNAILNIQDDQGDVPVLGLDSDSELVTEDETDSNAENQSGLVVDSDNTLSENDKIDALLDNEEVDVLPFGNDENNAVIDNSDLADNYITSEAQDVNNLSTHVESAASEETVVEDDDEEDILSDDLLFKGLNNQNSALGNTNVDTTDATSYTSRLKKIAADLGKEEKLEVDVSELDALLSKKTFSIPFKDEVVGNNLNELLNVKISDANQRLAKMHDDNIKSIISLYKNSMQQGFNMIKEATDLTKSQNEFGRKKAEIEQEYRDKKDDNDKLFAAYKEAEEANYDKAFEIYLDKITASAKESYETMHRQGLEEKLSSKRAELDDTLEVNKQKDLDELSKERKDRIARLYDEINEATINRISEEYNSKFYNVEKELSAEFSREIEEISEQYLKDEIARQKTVQDKLDNDKTVEDLKLKLAETEESKQALIINNNNALNRSETEARERIKSIQDQYDSEILKRNEEFMKTLEEKDKELKKQQAKINELENESSKSMRANENRYDELRRNFDDEKRKLVDEYDSKVRELKTQQALEMQAKEQAMTERMKQKDMETTRAVRNTKAFTTVGMIATFLFGISIPFITEHFMGNTDKSEPVRTEVVSQSSHSEASSSHSAKESDRQSDKSEKSTKDNGSSSESGVSQEDNSNQESASNATTSQSNSNYSNNSQTR</sequence>
<protein>
    <submittedName>
        <fullName evidence="3">Uncharacterized protein</fullName>
    </submittedName>
</protein>
<dbReference type="PATRIC" id="fig|1423740.3.peg.284"/>
<evidence type="ECO:0000256" key="2">
    <source>
        <dbReference type="SAM" id="MobiDB-lite"/>
    </source>
</evidence>
<dbReference type="EMBL" id="AZFH01000010">
    <property type="protein sequence ID" value="KRL84342.1"/>
    <property type="molecule type" value="Genomic_DNA"/>
</dbReference>
<accession>A0A0R1TSK0</accession>
<name>A0A0R1TSK0_9LACO</name>
<organism evidence="3 4">
    <name type="scientific">Ligilactobacillus equi DSM 15833 = JCM 10991</name>
    <dbReference type="NCBI Taxonomy" id="1423740"/>
    <lineage>
        <taxon>Bacteria</taxon>
        <taxon>Bacillati</taxon>
        <taxon>Bacillota</taxon>
        <taxon>Bacilli</taxon>
        <taxon>Lactobacillales</taxon>
        <taxon>Lactobacillaceae</taxon>
        <taxon>Ligilactobacillus</taxon>
    </lineage>
</organism>